<evidence type="ECO:0000313" key="3">
    <source>
        <dbReference type="Proteomes" id="UP000220034"/>
    </source>
</evidence>
<dbReference type="GO" id="GO:0019171">
    <property type="term" value="F:(3R)-hydroxyacyl-[acyl-carrier-protein] dehydratase activity"/>
    <property type="evidence" value="ECO:0007669"/>
    <property type="project" value="TreeGrafter"/>
</dbReference>
<dbReference type="InterPro" id="IPR052741">
    <property type="entry name" value="Mitochondrial_HTD2"/>
</dbReference>
<sequence length="277" mass="30022">MSVLDQIDFDHLNTWIGRTESVTDTVTAGLVARFQATFGQRLFAGAAGVPLGLHWCLAPPAVPIEEVGPDGHPSRGGFLPPIPLENRMWAGGAVSFHAPIHVGDQVTRSSRIAAITPKDGRSGPLVFVTVEHELRVGDQVKVEERQDIVYRPPRAIEPPQPVTVPAVPDGAFVGDAVTLFRYSAMTFNGHRIHYDFPYVTEVEGYSGLVVHGPIQATLLMNAAAMAHGDEQIRFEYRGLSPLIAGHPVTVTQDGAHIWLEKPDGTVTFDARYAPLAN</sequence>
<gene>
    <name evidence="2" type="ORF">SAMN06273572_10470</name>
</gene>
<dbReference type="AlphaFoldDB" id="A0A2C9CSY6"/>
<evidence type="ECO:0000259" key="1">
    <source>
        <dbReference type="Pfam" id="PF13452"/>
    </source>
</evidence>
<feature type="domain" description="FAS1-like dehydratase" evidence="1">
    <location>
        <begin position="15"/>
        <end position="137"/>
    </location>
</feature>
<name>A0A2C9CSY6_9RHOB</name>
<reference evidence="3" key="1">
    <citation type="submission" date="2017-09" db="EMBL/GenBank/DDBJ databases">
        <authorList>
            <person name="Varghese N."/>
            <person name="Submissions S."/>
        </authorList>
    </citation>
    <scope>NUCLEOTIDE SEQUENCE [LARGE SCALE GENOMIC DNA]</scope>
    <source>
        <strain evidence="3">C7</strain>
    </source>
</reference>
<dbReference type="Gene3D" id="3.10.129.10">
    <property type="entry name" value="Hotdog Thioesterase"/>
    <property type="match status" value="2"/>
</dbReference>
<dbReference type="SUPFAM" id="SSF54637">
    <property type="entry name" value="Thioesterase/thiol ester dehydrase-isomerase"/>
    <property type="match status" value="2"/>
</dbReference>
<dbReference type="InterPro" id="IPR039569">
    <property type="entry name" value="FAS1-like_DH_region"/>
</dbReference>
<accession>A0A2C9CSY6</accession>
<dbReference type="InterPro" id="IPR029069">
    <property type="entry name" value="HotDog_dom_sf"/>
</dbReference>
<dbReference type="OrthoDB" id="7183822at2"/>
<protein>
    <submittedName>
        <fullName evidence="2">3-methylfumaryl-CoA hydratase</fullName>
    </submittedName>
</protein>
<dbReference type="EMBL" id="OCTN01000004">
    <property type="protein sequence ID" value="SOH94372.1"/>
    <property type="molecule type" value="Genomic_DNA"/>
</dbReference>
<dbReference type="Proteomes" id="UP000220034">
    <property type="component" value="Unassembled WGS sequence"/>
</dbReference>
<dbReference type="Pfam" id="PF13452">
    <property type="entry name" value="FAS1_DH_region"/>
    <property type="match status" value="1"/>
</dbReference>
<dbReference type="PANTHER" id="PTHR28152">
    <property type="entry name" value="HYDROXYACYL-THIOESTER DEHYDRATASE TYPE 2, MITOCHONDRIAL"/>
    <property type="match status" value="1"/>
</dbReference>
<dbReference type="RefSeq" id="WP_097929945.1">
    <property type="nucleotide sequence ID" value="NZ_OCTN01000004.1"/>
</dbReference>
<organism evidence="2 3">
    <name type="scientific">Pontivivens marinum</name>
    <dbReference type="NCBI Taxonomy" id="1690039"/>
    <lineage>
        <taxon>Bacteria</taxon>
        <taxon>Pseudomonadati</taxon>
        <taxon>Pseudomonadota</taxon>
        <taxon>Alphaproteobacteria</taxon>
        <taxon>Rhodobacterales</taxon>
        <taxon>Paracoccaceae</taxon>
        <taxon>Pontivivens</taxon>
    </lineage>
</organism>
<keyword evidence="3" id="KW-1185">Reference proteome</keyword>
<proteinExistence type="predicted"/>
<dbReference type="PANTHER" id="PTHR28152:SF1">
    <property type="entry name" value="HYDROXYACYL-THIOESTER DEHYDRATASE TYPE 2, MITOCHONDRIAL"/>
    <property type="match status" value="1"/>
</dbReference>
<evidence type="ECO:0000313" key="2">
    <source>
        <dbReference type="EMBL" id="SOH94372.1"/>
    </source>
</evidence>